<accession>A0A084VHK7</accession>
<evidence type="ECO:0000313" key="2">
    <source>
        <dbReference type="EnsemblMetazoa" id="ASIC004587-PA"/>
    </source>
</evidence>
<protein>
    <submittedName>
        <fullName evidence="1 2">Uncharacterized protein</fullName>
    </submittedName>
</protein>
<dbReference type="AlphaFoldDB" id="A0A084VHK7"/>
<reference evidence="1 3" key="1">
    <citation type="journal article" date="2014" name="BMC Genomics">
        <title>Genome sequence of Anopheles sinensis provides insight into genetics basis of mosquito competence for malaria parasites.</title>
        <authorList>
            <person name="Zhou D."/>
            <person name="Zhang D."/>
            <person name="Ding G."/>
            <person name="Shi L."/>
            <person name="Hou Q."/>
            <person name="Ye Y."/>
            <person name="Xu Y."/>
            <person name="Zhou H."/>
            <person name="Xiong C."/>
            <person name="Li S."/>
            <person name="Yu J."/>
            <person name="Hong S."/>
            <person name="Yu X."/>
            <person name="Zou P."/>
            <person name="Chen C."/>
            <person name="Chang X."/>
            <person name="Wang W."/>
            <person name="Lv Y."/>
            <person name="Sun Y."/>
            <person name="Ma L."/>
            <person name="Shen B."/>
            <person name="Zhu C."/>
        </authorList>
    </citation>
    <scope>NUCLEOTIDE SEQUENCE [LARGE SCALE GENOMIC DNA]</scope>
</reference>
<evidence type="ECO:0000313" key="1">
    <source>
        <dbReference type="EMBL" id="KFB37451.1"/>
    </source>
</evidence>
<dbReference type="EnsemblMetazoa" id="ASIC004587-RA">
    <property type="protein sequence ID" value="ASIC004587-PA"/>
    <property type="gene ID" value="ASIC004587"/>
</dbReference>
<sequence>MQLEFSAERTRCVLLSTEPATYALLRLLLLTQVAIEAQRNVIPSGNGQSDSSAVELLISR</sequence>
<dbReference type="VEuPathDB" id="VectorBase:ASIC004587"/>
<dbReference type="Proteomes" id="UP000030765">
    <property type="component" value="Unassembled WGS sequence"/>
</dbReference>
<reference evidence="2" key="2">
    <citation type="submission" date="2020-05" db="UniProtKB">
        <authorList>
            <consortium name="EnsemblMetazoa"/>
        </authorList>
    </citation>
    <scope>IDENTIFICATION</scope>
</reference>
<organism evidence="1">
    <name type="scientific">Anopheles sinensis</name>
    <name type="common">Mosquito</name>
    <dbReference type="NCBI Taxonomy" id="74873"/>
    <lineage>
        <taxon>Eukaryota</taxon>
        <taxon>Metazoa</taxon>
        <taxon>Ecdysozoa</taxon>
        <taxon>Arthropoda</taxon>
        <taxon>Hexapoda</taxon>
        <taxon>Insecta</taxon>
        <taxon>Pterygota</taxon>
        <taxon>Neoptera</taxon>
        <taxon>Endopterygota</taxon>
        <taxon>Diptera</taxon>
        <taxon>Nematocera</taxon>
        <taxon>Culicoidea</taxon>
        <taxon>Culicidae</taxon>
        <taxon>Anophelinae</taxon>
        <taxon>Anopheles</taxon>
    </lineage>
</organism>
<evidence type="ECO:0000313" key="3">
    <source>
        <dbReference type="Proteomes" id="UP000030765"/>
    </source>
</evidence>
<name>A0A084VHK7_ANOSI</name>
<proteinExistence type="predicted"/>
<gene>
    <name evidence="1" type="ORF">ZHAS_00004587</name>
</gene>
<keyword evidence="3" id="KW-1185">Reference proteome</keyword>
<dbReference type="EMBL" id="KE524842">
    <property type="protein sequence ID" value="KFB37451.1"/>
    <property type="molecule type" value="Genomic_DNA"/>
</dbReference>
<dbReference type="EMBL" id="ATLV01013177">
    <property type="status" value="NOT_ANNOTATED_CDS"/>
    <property type="molecule type" value="Genomic_DNA"/>
</dbReference>